<gene>
    <name evidence="2" type="ORF">GCM10010502_07790</name>
</gene>
<name>A0A8H9HFR6_KITAU</name>
<evidence type="ECO:0000313" key="3">
    <source>
        <dbReference type="Proteomes" id="UP000610124"/>
    </source>
</evidence>
<feature type="region of interest" description="Disordered" evidence="1">
    <location>
        <begin position="53"/>
        <end position="75"/>
    </location>
</feature>
<protein>
    <submittedName>
        <fullName evidence="2">Uncharacterized protein</fullName>
    </submittedName>
</protein>
<dbReference type="Proteomes" id="UP000610124">
    <property type="component" value="Unassembled WGS sequence"/>
</dbReference>
<comment type="caution">
    <text evidence="2">The sequence shown here is derived from an EMBL/GenBank/DDBJ whole genome shotgun (WGS) entry which is preliminary data.</text>
</comment>
<evidence type="ECO:0000313" key="2">
    <source>
        <dbReference type="EMBL" id="GGU59825.1"/>
    </source>
</evidence>
<proteinExistence type="predicted"/>
<dbReference type="EMBL" id="BMUB01000002">
    <property type="protein sequence ID" value="GGU59825.1"/>
    <property type="molecule type" value="Genomic_DNA"/>
</dbReference>
<dbReference type="AlphaFoldDB" id="A0A8H9HFR6"/>
<reference evidence="2" key="2">
    <citation type="submission" date="2020-09" db="EMBL/GenBank/DDBJ databases">
        <authorList>
            <person name="Sun Q."/>
            <person name="Ohkuma M."/>
        </authorList>
    </citation>
    <scope>NUCLEOTIDE SEQUENCE</scope>
    <source>
        <strain evidence="2">JCM 4434</strain>
    </source>
</reference>
<reference evidence="2" key="1">
    <citation type="journal article" date="2014" name="Int. J. Syst. Evol. Microbiol.">
        <title>Complete genome sequence of Corynebacterium casei LMG S-19264T (=DSM 44701T), isolated from a smear-ripened cheese.</title>
        <authorList>
            <consortium name="US DOE Joint Genome Institute (JGI-PGF)"/>
            <person name="Walter F."/>
            <person name="Albersmeier A."/>
            <person name="Kalinowski J."/>
            <person name="Ruckert C."/>
        </authorList>
    </citation>
    <scope>NUCLEOTIDE SEQUENCE</scope>
    <source>
        <strain evidence="2">JCM 4434</strain>
    </source>
</reference>
<accession>A0A8H9HFR6</accession>
<evidence type="ECO:0000256" key="1">
    <source>
        <dbReference type="SAM" id="MobiDB-lite"/>
    </source>
</evidence>
<sequence length="75" mass="7696">MLAAAEVGQPDGLPVLGAELEVRSRGADLDGHERDLSDLTRAGRATGAAGAILASVHPRSAERMTRSAGRPVLPP</sequence>
<organism evidence="2 3">
    <name type="scientific">Kitasatospora aureofaciens</name>
    <name type="common">Streptomyces aureofaciens</name>
    <dbReference type="NCBI Taxonomy" id="1894"/>
    <lineage>
        <taxon>Bacteria</taxon>
        <taxon>Bacillati</taxon>
        <taxon>Actinomycetota</taxon>
        <taxon>Actinomycetes</taxon>
        <taxon>Kitasatosporales</taxon>
        <taxon>Streptomycetaceae</taxon>
        <taxon>Kitasatospora</taxon>
    </lineage>
</organism>